<sequence>MEAQTGGRKSGRSPFLIQEMVDSIIECLSQSSADLHSCALISKSWVAKAQSHIFWTVSFSPYESVEKYERCLMGLQTYPHLSRFVRHIIISVNSRWLAPVSSMAFPSLQEITIRSGSSRYQIVQLLPIMMETVPTIQAYLRSPSMKRVNFNGYFSIAVLDTYFDDCSSNITSLGLDLRHIAHPVETTAVTTRRQPKISLSHLALLNSQIMSHWLLRPRCAFAVSHLRSVETDARTWFRLQESLTPSLPSLVSLVLTNFADERYLDLGTLPALRLLDVCTEPSHTRLMHALLRPPAHLTLEIITIRIDIPIYTDEYAYSFDIFTKDAEALVALHPIRRLDVHYIGNDYKKESMRSFFAADFV</sequence>
<name>A0AAD6ZST0_9AGAR</name>
<comment type="caution">
    <text evidence="1">The sequence shown here is derived from an EMBL/GenBank/DDBJ whole genome shotgun (WGS) entry which is preliminary data.</text>
</comment>
<dbReference type="Proteomes" id="UP001218218">
    <property type="component" value="Unassembled WGS sequence"/>
</dbReference>
<organism evidence="1 2">
    <name type="scientific">Mycena albidolilacea</name>
    <dbReference type="NCBI Taxonomy" id="1033008"/>
    <lineage>
        <taxon>Eukaryota</taxon>
        <taxon>Fungi</taxon>
        <taxon>Dikarya</taxon>
        <taxon>Basidiomycota</taxon>
        <taxon>Agaricomycotina</taxon>
        <taxon>Agaricomycetes</taxon>
        <taxon>Agaricomycetidae</taxon>
        <taxon>Agaricales</taxon>
        <taxon>Marasmiineae</taxon>
        <taxon>Mycenaceae</taxon>
        <taxon>Mycena</taxon>
    </lineage>
</organism>
<proteinExistence type="predicted"/>
<dbReference type="AlphaFoldDB" id="A0AAD6ZST0"/>
<evidence type="ECO:0008006" key="3">
    <source>
        <dbReference type="Google" id="ProtNLM"/>
    </source>
</evidence>
<reference evidence="1" key="1">
    <citation type="submission" date="2023-03" db="EMBL/GenBank/DDBJ databases">
        <title>Massive genome expansion in bonnet fungi (Mycena s.s.) driven by repeated elements and novel gene families across ecological guilds.</title>
        <authorList>
            <consortium name="Lawrence Berkeley National Laboratory"/>
            <person name="Harder C.B."/>
            <person name="Miyauchi S."/>
            <person name="Viragh M."/>
            <person name="Kuo A."/>
            <person name="Thoen E."/>
            <person name="Andreopoulos B."/>
            <person name="Lu D."/>
            <person name="Skrede I."/>
            <person name="Drula E."/>
            <person name="Henrissat B."/>
            <person name="Morin E."/>
            <person name="Kohler A."/>
            <person name="Barry K."/>
            <person name="LaButti K."/>
            <person name="Morin E."/>
            <person name="Salamov A."/>
            <person name="Lipzen A."/>
            <person name="Mereny Z."/>
            <person name="Hegedus B."/>
            <person name="Baldrian P."/>
            <person name="Stursova M."/>
            <person name="Weitz H."/>
            <person name="Taylor A."/>
            <person name="Grigoriev I.V."/>
            <person name="Nagy L.G."/>
            <person name="Martin F."/>
            <person name="Kauserud H."/>
        </authorList>
    </citation>
    <scope>NUCLEOTIDE SEQUENCE</scope>
    <source>
        <strain evidence="1">CBHHK002</strain>
    </source>
</reference>
<dbReference type="EMBL" id="JARIHO010000029">
    <property type="protein sequence ID" value="KAJ7337439.1"/>
    <property type="molecule type" value="Genomic_DNA"/>
</dbReference>
<accession>A0AAD6ZST0</accession>
<gene>
    <name evidence="1" type="ORF">DFH08DRAFT_1082701</name>
</gene>
<keyword evidence="2" id="KW-1185">Reference proteome</keyword>
<evidence type="ECO:0000313" key="2">
    <source>
        <dbReference type="Proteomes" id="UP001218218"/>
    </source>
</evidence>
<evidence type="ECO:0000313" key="1">
    <source>
        <dbReference type="EMBL" id="KAJ7337439.1"/>
    </source>
</evidence>
<protein>
    <recommendedName>
        <fullName evidence="3">F-box domain-containing protein</fullName>
    </recommendedName>
</protein>